<feature type="compositionally biased region" description="Low complexity" evidence="1">
    <location>
        <begin position="276"/>
        <end position="296"/>
    </location>
</feature>
<gene>
    <name evidence="3" type="ORF">GCM10009839_67140</name>
</gene>
<dbReference type="EMBL" id="BAAAQN010000050">
    <property type="protein sequence ID" value="GAA2050941.1"/>
    <property type="molecule type" value="Genomic_DNA"/>
</dbReference>
<evidence type="ECO:0000256" key="1">
    <source>
        <dbReference type="SAM" id="MobiDB-lite"/>
    </source>
</evidence>
<keyword evidence="2" id="KW-0472">Membrane</keyword>
<dbReference type="Proteomes" id="UP001500751">
    <property type="component" value="Unassembled WGS sequence"/>
</dbReference>
<organism evidence="3 4">
    <name type="scientific">Catenulispora yoronensis</name>
    <dbReference type="NCBI Taxonomy" id="450799"/>
    <lineage>
        <taxon>Bacteria</taxon>
        <taxon>Bacillati</taxon>
        <taxon>Actinomycetota</taxon>
        <taxon>Actinomycetes</taxon>
        <taxon>Catenulisporales</taxon>
        <taxon>Catenulisporaceae</taxon>
        <taxon>Catenulispora</taxon>
    </lineage>
</organism>
<dbReference type="Pfam" id="PF09490">
    <property type="entry name" value="CbtA"/>
    <property type="match status" value="1"/>
</dbReference>
<feature type="transmembrane region" description="Helical" evidence="2">
    <location>
        <begin position="147"/>
        <end position="167"/>
    </location>
</feature>
<feature type="region of interest" description="Disordered" evidence="1">
    <location>
        <begin position="275"/>
        <end position="296"/>
    </location>
</feature>
<evidence type="ECO:0000256" key="2">
    <source>
        <dbReference type="SAM" id="Phobius"/>
    </source>
</evidence>
<feature type="transmembrane region" description="Helical" evidence="2">
    <location>
        <begin position="242"/>
        <end position="261"/>
    </location>
</feature>
<reference evidence="4" key="1">
    <citation type="journal article" date="2019" name="Int. J. Syst. Evol. Microbiol.">
        <title>The Global Catalogue of Microorganisms (GCM) 10K type strain sequencing project: providing services to taxonomists for standard genome sequencing and annotation.</title>
        <authorList>
            <consortium name="The Broad Institute Genomics Platform"/>
            <consortium name="The Broad Institute Genome Sequencing Center for Infectious Disease"/>
            <person name="Wu L."/>
            <person name="Ma J."/>
        </authorList>
    </citation>
    <scope>NUCLEOTIDE SEQUENCE [LARGE SCALE GENOMIC DNA]</scope>
    <source>
        <strain evidence="4">JCM 16014</strain>
    </source>
</reference>
<name>A0ABP5GPU4_9ACTN</name>
<accession>A0ABP5GPU4</accession>
<sequence>MEKRIIARGLLAGALAGLLAFLFARVFAESVIDKAIAYESGRDAAQAALNQAAGLPADAADPDLFSRTVQADIGIGVGMIGFGAAMGGLFAVAYLLCLGRVGRIQPKPLALLVAGAGFAGFYLVPFLKYPANPPAIGHPDTIRARGLLYLAMVACSLAFLFAAVWAGRRLAARFGNWNATVLAAVGFAAAIGIVMAVLPSLGELSANVREFGHHASETPLPLTDGKGAIVYPGFPADVLFSFRLYSILAQALLWGTLGLAFGPMAERVLRPAMQPATGTPGNAEAAGNAGAMPAAV</sequence>
<keyword evidence="2" id="KW-1133">Transmembrane helix</keyword>
<feature type="transmembrane region" description="Helical" evidence="2">
    <location>
        <begin position="73"/>
        <end position="97"/>
    </location>
</feature>
<proteinExistence type="predicted"/>
<feature type="transmembrane region" description="Helical" evidence="2">
    <location>
        <begin position="109"/>
        <end position="127"/>
    </location>
</feature>
<comment type="caution">
    <text evidence="3">The sequence shown here is derived from an EMBL/GenBank/DDBJ whole genome shotgun (WGS) entry which is preliminary data.</text>
</comment>
<dbReference type="RefSeq" id="WP_344669717.1">
    <property type="nucleotide sequence ID" value="NZ_BAAAQN010000050.1"/>
</dbReference>
<evidence type="ECO:0000313" key="4">
    <source>
        <dbReference type="Proteomes" id="UP001500751"/>
    </source>
</evidence>
<protein>
    <submittedName>
        <fullName evidence="3">CbtA family protein</fullName>
    </submittedName>
</protein>
<evidence type="ECO:0000313" key="3">
    <source>
        <dbReference type="EMBL" id="GAA2050941.1"/>
    </source>
</evidence>
<dbReference type="InterPro" id="IPR012666">
    <property type="entry name" value="CbtA_put"/>
</dbReference>
<keyword evidence="4" id="KW-1185">Reference proteome</keyword>
<keyword evidence="2" id="KW-0812">Transmembrane</keyword>
<feature type="transmembrane region" description="Helical" evidence="2">
    <location>
        <begin position="179"/>
        <end position="198"/>
    </location>
</feature>